<organism evidence="1 2">
    <name type="scientific">Myroides indicus</name>
    <dbReference type="NCBI Taxonomy" id="1323422"/>
    <lineage>
        <taxon>Bacteria</taxon>
        <taxon>Pseudomonadati</taxon>
        <taxon>Bacteroidota</taxon>
        <taxon>Flavobacteriia</taxon>
        <taxon>Flavobacteriales</taxon>
        <taxon>Flavobacteriaceae</taxon>
        <taxon>Myroides</taxon>
    </lineage>
</organism>
<reference evidence="1 2" key="1">
    <citation type="submission" date="2019-03" db="EMBL/GenBank/DDBJ databases">
        <title>Genomic Encyclopedia of Archaeal and Bacterial Type Strains, Phase II (KMG-II): from individual species to whole genera.</title>
        <authorList>
            <person name="Goeker M."/>
        </authorList>
    </citation>
    <scope>NUCLEOTIDE SEQUENCE [LARGE SCALE GENOMIC DNA]</scope>
    <source>
        <strain evidence="1 2">DSM 28213</strain>
    </source>
</reference>
<gene>
    <name evidence="1" type="ORF">C8P70_13012</name>
</gene>
<dbReference type="Proteomes" id="UP000295215">
    <property type="component" value="Unassembled WGS sequence"/>
</dbReference>
<dbReference type="AlphaFoldDB" id="A0A4R7EU08"/>
<sequence>MNKNDLHILLHQPHHIAGNDANDFNRLLSDFPYFQSVRSLYLKSLYLQKSQSYNLELKKTAAYTRDRDTLFDFITSPEFTGYKPISLDSLATGQTNSAKENTKQHLADEKQPAINSLLDSINTIEQESASNLVTQEKPFIKNTASEKLEIINLESKLEVNSPLKFSENEKHSFHEWLQLASTAPIERNNNSNKPSNQELLDKKEVILDDFKQKKIDLIDKFIETNPKISPTKKTTSAPINIEMSIQENSNLMTETLARIYLEQKKYQKAIQAYEILILKYPEKSSFFANQISDIKALQQYNSL</sequence>
<evidence type="ECO:0008006" key="3">
    <source>
        <dbReference type="Google" id="ProtNLM"/>
    </source>
</evidence>
<evidence type="ECO:0000313" key="1">
    <source>
        <dbReference type="EMBL" id="TDS52713.1"/>
    </source>
</evidence>
<evidence type="ECO:0000313" key="2">
    <source>
        <dbReference type="Proteomes" id="UP000295215"/>
    </source>
</evidence>
<dbReference type="RefSeq" id="WP_133713492.1">
    <property type="nucleotide sequence ID" value="NZ_SOAG01000030.1"/>
</dbReference>
<protein>
    <recommendedName>
        <fullName evidence="3">Tetratricopeptide repeat protein</fullName>
    </recommendedName>
</protein>
<dbReference type="EMBL" id="SOAG01000030">
    <property type="protein sequence ID" value="TDS52713.1"/>
    <property type="molecule type" value="Genomic_DNA"/>
</dbReference>
<name>A0A4R7EU08_9FLAO</name>
<proteinExistence type="predicted"/>
<dbReference type="OrthoDB" id="594666at2"/>
<accession>A0A4R7EU08</accession>
<comment type="caution">
    <text evidence="1">The sequence shown here is derived from an EMBL/GenBank/DDBJ whole genome shotgun (WGS) entry which is preliminary data.</text>
</comment>
<keyword evidence="2" id="KW-1185">Reference proteome</keyword>